<dbReference type="EMBL" id="LUGO01000030">
    <property type="protein sequence ID" value="OXS41531.1"/>
    <property type="molecule type" value="Genomic_DNA"/>
</dbReference>
<sequence>MEIKKQVNLTADVVDDKGNVLAQMQSILSGDGSTPVIRTNGYGSVIGYNDDGTVIVSEHLDNKLKDAQTEMMAEAIRVQKELTEANGIDPSVVNIIGAEKEGNTNE</sequence>
<evidence type="ECO:0000313" key="1">
    <source>
        <dbReference type="EMBL" id="OXS41531.1"/>
    </source>
</evidence>
<proteinExistence type="predicted"/>
<dbReference type="AlphaFoldDB" id="A0A231QFU7"/>
<gene>
    <name evidence="1" type="ORF">AYP69_02550</name>
</gene>
<dbReference type="RefSeq" id="WP_089144584.1">
    <property type="nucleotide sequence ID" value="NZ_LUGD01000066.1"/>
</dbReference>
<protein>
    <submittedName>
        <fullName evidence="1">Uncharacterized protein</fullName>
    </submittedName>
</protein>
<accession>A0A231QFU7</accession>
<reference evidence="1 2" key="1">
    <citation type="submission" date="2016-03" db="EMBL/GenBank/DDBJ databases">
        <title>Sequencing of Lactobacillus Species from Commercial Turkeys.</title>
        <authorList>
            <person name="Johnson T.J."/>
            <person name="Youmans B.P."/>
            <person name="Case K.A."/>
        </authorList>
    </citation>
    <scope>NUCLEOTIDE SEQUENCE [LARGE SCALE GENOMIC DNA]</scope>
    <source>
        <strain evidence="1 2">UMNLA1</strain>
    </source>
</reference>
<dbReference type="Proteomes" id="UP000215261">
    <property type="component" value="Unassembled WGS sequence"/>
</dbReference>
<evidence type="ECO:0000313" key="2">
    <source>
        <dbReference type="Proteomes" id="UP000215261"/>
    </source>
</evidence>
<comment type="caution">
    <text evidence="1">The sequence shown here is derived from an EMBL/GenBank/DDBJ whole genome shotgun (WGS) entry which is preliminary data.</text>
</comment>
<name>A0A231QFU7_9LACO</name>
<organism evidence="1 2">
    <name type="scientific">Ligilactobacillus agilis</name>
    <dbReference type="NCBI Taxonomy" id="1601"/>
    <lineage>
        <taxon>Bacteria</taxon>
        <taxon>Bacillati</taxon>
        <taxon>Bacillota</taxon>
        <taxon>Bacilli</taxon>
        <taxon>Lactobacillales</taxon>
        <taxon>Lactobacillaceae</taxon>
        <taxon>Ligilactobacillus</taxon>
    </lineage>
</organism>